<keyword evidence="3" id="KW-1185">Reference proteome</keyword>
<evidence type="ECO:0000256" key="1">
    <source>
        <dbReference type="SAM" id="MobiDB-lite"/>
    </source>
</evidence>
<evidence type="ECO:0000313" key="2">
    <source>
        <dbReference type="EMBL" id="EOB14312.1"/>
    </source>
</evidence>
<gene>
    <name evidence="2" type="ORF">NBO_30g0006</name>
</gene>
<protein>
    <submittedName>
        <fullName evidence="2">Uncharacterized protein</fullName>
    </submittedName>
</protein>
<dbReference type="Proteomes" id="UP000016927">
    <property type="component" value="Unassembled WGS sequence"/>
</dbReference>
<name>R0KVT2_NOSB1</name>
<dbReference type="EMBL" id="KB908938">
    <property type="protein sequence ID" value="EOB14312.1"/>
    <property type="molecule type" value="Genomic_DNA"/>
</dbReference>
<proteinExistence type="predicted"/>
<dbReference type="HOGENOM" id="CLU_1482402_0_0_1"/>
<organism evidence="2 3">
    <name type="scientific">Nosema bombycis (strain CQ1 / CVCC 102059)</name>
    <name type="common">Microsporidian parasite</name>
    <name type="synonym">Pebrine of silkworm</name>
    <dbReference type="NCBI Taxonomy" id="578461"/>
    <lineage>
        <taxon>Eukaryota</taxon>
        <taxon>Fungi</taxon>
        <taxon>Fungi incertae sedis</taxon>
        <taxon>Microsporidia</taxon>
        <taxon>Nosematidae</taxon>
        <taxon>Nosema</taxon>
    </lineage>
</organism>
<dbReference type="AlphaFoldDB" id="R0KVT2"/>
<feature type="region of interest" description="Disordered" evidence="1">
    <location>
        <begin position="69"/>
        <end position="182"/>
    </location>
</feature>
<sequence length="182" mass="21015">MSQNEKKNKENKEKENQLYSHLNKIYKEINEQGEIYTEGFTPEQIYYQIEEVSEKIYKEANERIKMVSEVRKDKLKADGHEKAEGKVEDKAEGKLKEADENASEDDQEDVSEDDYGNEDNETDNEDDSTPLVIENVGSDYSDCSSVDEGTYSEDSSPFDPEEMKSKPASELFKTLDKNIRRK</sequence>
<reference evidence="2 3" key="1">
    <citation type="journal article" date="2013" name="BMC Genomics">
        <title>Comparative genomics of parasitic silkworm microsporidia reveal an association between genome expansion and host adaptation.</title>
        <authorList>
            <person name="Pan G."/>
            <person name="Xu J."/>
            <person name="Li T."/>
            <person name="Xia Q."/>
            <person name="Liu S.L."/>
            <person name="Zhang G."/>
            <person name="Li S."/>
            <person name="Li C."/>
            <person name="Liu H."/>
            <person name="Yang L."/>
            <person name="Liu T."/>
            <person name="Zhang X."/>
            <person name="Wu Z."/>
            <person name="Fan W."/>
            <person name="Dang X."/>
            <person name="Xiang H."/>
            <person name="Tao M."/>
            <person name="Li Y."/>
            <person name="Hu J."/>
            <person name="Li Z."/>
            <person name="Lin L."/>
            <person name="Luo J."/>
            <person name="Geng L."/>
            <person name="Wang L."/>
            <person name="Long M."/>
            <person name="Wan Y."/>
            <person name="He N."/>
            <person name="Zhang Z."/>
            <person name="Lu C."/>
            <person name="Keeling P.J."/>
            <person name="Wang J."/>
            <person name="Xiang Z."/>
            <person name="Zhou Z."/>
        </authorList>
    </citation>
    <scope>NUCLEOTIDE SEQUENCE [LARGE SCALE GENOMIC DNA]</scope>
    <source>
        <strain evidence="3">CQ1 / CVCC 102059</strain>
    </source>
</reference>
<dbReference type="OrthoDB" id="2196340at2759"/>
<feature type="compositionally biased region" description="Basic and acidic residues" evidence="1">
    <location>
        <begin position="69"/>
        <end position="99"/>
    </location>
</feature>
<dbReference type="VEuPathDB" id="MicrosporidiaDB:NBO_30g0006"/>
<feature type="compositionally biased region" description="Acidic residues" evidence="1">
    <location>
        <begin position="100"/>
        <end position="128"/>
    </location>
</feature>
<accession>R0KVT2</accession>
<evidence type="ECO:0000313" key="3">
    <source>
        <dbReference type="Proteomes" id="UP000016927"/>
    </source>
</evidence>
<feature type="compositionally biased region" description="Basic and acidic residues" evidence="1">
    <location>
        <begin position="161"/>
        <end position="182"/>
    </location>
</feature>